<dbReference type="InParanoid" id="D8M3N3"/>
<evidence type="ECO:0000313" key="1">
    <source>
        <dbReference type="EMBL" id="CBK22506.2"/>
    </source>
</evidence>
<gene>
    <name evidence="1" type="ORF">GSBLH_T00002623001</name>
</gene>
<evidence type="ECO:0008006" key="3">
    <source>
        <dbReference type="Google" id="ProtNLM"/>
    </source>
</evidence>
<sequence length="616" mass="66999">MVSTVSTILPYSHATLAVDALNALFTQTAVIPQLSPDVIPAIIRLLVDRCALPAVYFETGTLSRGDFDEEFHRFRQTSQDLILAIASSPAGIAPVAEQLLSVITAGDASYPREESVFYLFCGIVDAIEEEFLPLFARTDSLFDETPDAKQELISETPLETPYDSFLYFVGSHLFALAANVPLLVAGLQIFYAFDQWTFSRPDFCQKLLAVILEAFPRAPESMASRLLMYIMRLLDAPAFHFGLDRIHQLMELFPAVLAFHSEELRGFFLRAASAAISSLPLADALPQFTAVLNSLLAPLPALVSLLSSETPASNEHVTATFTAGIEAIRNARSVLAGCTQSEAARSLADSLIPAGKTILEGMLQWEGNGNSSSNSLNVPSNSSFIPSNSLNSSLNSSSNSSNSSSNVPSNASFIPSNSLGTSANSPAASQEPNLLVIRETAGLLEGIVQAAEGALGAVNTAVICELCGKLISASVCMEEALHVVETVLSTCYELVGANEKERLLTAVNSLLSWTLQTHRIGNELESVKLALRIQYTLLKGEKDRIRSNSTDVLEMTQLVLAVSQQRINEDELIRLLLRSIFFLLQVSTFLLSENRRSPRFRPSIRRSSSMASRWRQ</sequence>
<dbReference type="RefSeq" id="XP_012896554.1">
    <property type="nucleotide sequence ID" value="XM_013041100.1"/>
</dbReference>
<evidence type="ECO:0000313" key="2">
    <source>
        <dbReference type="Proteomes" id="UP000008312"/>
    </source>
</evidence>
<proteinExistence type="predicted"/>
<protein>
    <recommendedName>
        <fullName evidence="3">Exportin-1 C-terminal domain-containing protein</fullName>
    </recommendedName>
</protein>
<dbReference type="AlphaFoldDB" id="D8M3N3"/>
<accession>D8M3N3</accession>
<dbReference type="EMBL" id="FN668650">
    <property type="protein sequence ID" value="CBK22506.2"/>
    <property type="molecule type" value="Genomic_DNA"/>
</dbReference>
<dbReference type="OrthoDB" id="10574278at2759"/>
<keyword evidence="2" id="KW-1185">Reference proteome</keyword>
<organism evidence="1">
    <name type="scientific">Blastocystis hominis</name>
    <dbReference type="NCBI Taxonomy" id="12968"/>
    <lineage>
        <taxon>Eukaryota</taxon>
        <taxon>Sar</taxon>
        <taxon>Stramenopiles</taxon>
        <taxon>Bigyra</taxon>
        <taxon>Opalozoa</taxon>
        <taxon>Opalinata</taxon>
        <taxon>Blastocystidae</taxon>
        <taxon>Blastocystis</taxon>
    </lineage>
</organism>
<dbReference type="GeneID" id="24919776"/>
<name>D8M3N3_BLAHO</name>
<reference evidence="1" key="1">
    <citation type="submission" date="2010-02" db="EMBL/GenBank/DDBJ databases">
        <title>Sequencing and annotation of the Blastocystis hominis genome.</title>
        <authorList>
            <person name="Wincker P."/>
        </authorList>
    </citation>
    <scope>NUCLEOTIDE SEQUENCE</scope>
    <source>
        <strain evidence="1">Singapore isolate B</strain>
    </source>
</reference>
<dbReference type="Proteomes" id="UP000008312">
    <property type="component" value="Unassembled WGS sequence"/>
</dbReference>